<keyword evidence="2 6" id="KW-0732">Signal</keyword>
<keyword evidence="1" id="KW-1003">Cell membrane</keyword>
<feature type="signal peptide" evidence="6">
    <location>
        <begin position="1"/>
        <end position="28"/>
    </location>
</feature>
<organism evidence="7 8">
    <name type="scientific">Rathayibacter caricis DSM 15933</name>
    <dbReference type="NCBI Taxonomy" id="1328867"/>
    <lineage>
        <taxon>Bacteria</taxon>
        <taxon>Bacillati</taxon>
        <taxon>Actinomycetota</taxon>
        <taxon>Actinomycetes</taxon>
        <taxon>Micrococcales</taxon>
        <taxon>Microbacteriaceae</taxon>
        <taxon>Rathayibacter</taxon>
    </lineage>
</organism>
<accession>A0A2T4UT85</accession>
<name>A0A2T4UT85_9MICO</name>
<keyword evidence="4" id="KW-0564">Palmitate</keyword>
<evidence type="ECO:0000256" key="3">
    <source>
        <dbReference type="ARBA" id="ARBA00023136"/>
    </source>
</evidence>
<dbReference type="RefSeq" id="WP_107574365.1">
    <property type="nucleotide sequence ID" value="NZ_PZPL01000001.1"/>
</dbReference>
<dbReference type="PROSITE" id="PS51257">
    <property type="entry name" value="PROKAR_LIPOPROTEIN"/>
    <property type="match status" value="1"/>
</dbReference>
<protein>
    <recommendedName>
        <fullName evidence="9">Sugar ABC transporter substrate-binding protein</fullName>
    </recommendedName>
</protein>
<keyword evidence="3" id="KW-0472">Membrane</keyword>
<evidence type="ECO:0000256" key="4">
    <source>
        <dbReference type="ARBA" id="ARBA00023139"/>
    </source>
</evidence>
<keyword evidence="8" id="KW-1185">Reference proteome</keyword>
<comment type="caution">
    <text evidence="7">The sequence shown here is derived from an EMBL/GenBank/DDBJ whole genome shotgun (WGS) entry which is preliminary data.</text>
</comment>
<dbReference type="PANTHER" id="PTHR43649:SF33">
    <property type="entry name" value="POLYGALACTURONAN_RHAMNOGALACTURONAN-BINDING PROTEIN YTCQ"/>
    <property type="match status" value="1"/>
</dbReference>
<gene>
    <name evidence="7" type="ORF">C1I63_07475</name>
</gene>
<sequence>MMRLSPRPRPCVLAGLALLPILALTACAGGASTGATGSPDDPIVLELWDTDTRPERTANLEKLISMFEAENPGITVDYLGLPTDSYMQKIGTALATDSTPDLLTPKASDLSALVAQGALAPLDDRFEEGGWADRIDETMVASTKAASPDGALYLAPATSLADTVYFRKDWFEEAGLDTPETWDDFFEAAQTLTDAGSGRFGYTLRGGTGFFSQFVEMVYPQAGVSTFFDEDGVSTLDDPAVVDAAQKYVDLYRATTAESDLTADFKTMVAQFGAGSTAMLSHSIGSYPTLVAAVGADAIGAAVPFPAEDGTQVLTGRMTTGFAMFQASEHQEAAWKFLEFTMSEEGNGFWAQASGYIPGNTAVAEQDWVAENPAIAAAAAASASPDSVVLDQPFYLPEFTSITASDMQPDWQLVLQGKLPVEDFLGTWADALTEAQQRYDAATD</sequence>
<evidence type="ECO:0000313" key="7">
    <source>
        <dbReference type="EMBL" id="PTL72701.1"/>
    </source>
</evidence>
<keyword evidence="5" id="KW-0449">Lipoprotein</keyword>
<dbReference type="Proteomes" id="UP000241085">
    <property type="component" value="Unassembled WGS sequence"/>
</dbReference>
<dbReference type="CDD" id="cd13585">
    <property type="entry name" value="PBP2_TMBP_like"/>
    <property type="match status" value="1"/>
</dbReference>
<dbReference type="AlphaFoldDB" id="A0A2T4UT85"/>
<reference evidence="7 8" key="1">
    <citation type="submission" date="2018-03" db="EMBL/GenBank/DDBJ databases">
        <title>Bacteriophage NCPPB3778 and a type I-E CRISPR drive the evolution of the US Biological Select Agent, Rathayibacter toxicus.</title>
        <authorList>
            <person name="Davis E.W.II."/>
            <person name="Tabima J.F."/>
            <person name="Weisberg A.J."/>
            <person name="Dantas Lopes L."/>
            <person name="Wiseman M.S."/>
            <person name="Wiseman M.S."/>
            <person name="Pupko T."/>
            <person name="Belcher M.S."/>
            <person name="Sechler A.J."/>
            <person name="Tancos M.A."/>
            <person name="Schroeder B.K."/>
            <person name="Murray T.D."/>
            <person name="Luster D.G."/>
            <person name="Schneider W.L."/>
            <person name="Rogers E."/>
            <person name="Andreote F.D."/>
            <person name="Grunwald N.J."/>
            <person name="Putnam M.L."/>
            <person name="Chang J.H."/>
        </authorList>
    </citation>
    <scope>NUCLEOTIDE SEQUENCE [LARGE SCALE GENOMIC DNA]</scope>
    <source>
        <strain evidence="7 8">DSM 15933</strain>
    </source>
</reference>
<evidence type="ECO:0000256" key="1">
    <source>
        <dbReference type="ARBA" id="ARBA00022475"/>
    </source>
</evidence>
<evidence type="ECO:0000256" key="5">
    <source>
        <dbReference type="ARBA" id="ARBA00023288"/>
    </source>
</evidence>
<dbReference type="Pfam" id="PF01547">
    <property type="entry name" value="SBP_bac_1"/>
    <property type="match status" value="1"/>
</dbReference>
<dbReference type="PANTHER" id="PTHR43649">
    <property type="entry name" value="ARABINOSE-BINDING PROTEIN-RELATED"/>
    <property type="match status" value="1"/>
</dbReference>
<dbReference type="InterPro" id="IPR050490">
    <property type="entry name" value="Bact_solute-bd_prot1"/>
</dbReference>
<dbReference type="InterPro" id="IPR006059">
    <property type="entry name" value="SBP"/>
</dbReference>
<dbReference type="EMBL" id="PZPL01000001">
    <property type="protein sequence ID" value="PTL72701.1"/>
    <property type="molecule type" value="Genomic_DNA"/>
</dbReference>
<evidence type="ECO:0008006" key="9">
    <source>
        <dbReference type="Google" id="ProtNLM"/>
    </source>
</evidence>
<proteinExistence type="predicted"/>
<evidence type="ECO:0000313" key="8">
    <source>
        <dbReference type="Proteomes" id="UP000241085"/>
    </source>
</evidence>
<evidence type="ECO:0000256" key="2">
    <source>
        <dbReference type="ARBA" id="ARBA00022729"/>
    </source>
</evidence>
<evidence type="ECO:0000256" key="6">
    <source>
        <dbReference type="SAM" id="SignalP"/>
    </source>
</evidence>
<dbReference type="SUPFAM" id="SSF53850">
    <property type="entry name" value="Periplasmic binding protein-like II"/>
    <property type="match status" value="1"/>
</dbReference>
<dbReference type="Gene3D" id="3.40.190.10">
    <property type="entry name" value="Periplasmic binding protein-like II"/>
    <property type="match status" value="1"/>
</dbReference>
<feature type="chain" id="PRO_5015719008" description="Sugar ABC transporter substrate-binding protein" evidence="6">
    <location>
        <begin position="29"/>
        <end position="444"/>
    </location>
</feature>